<accession>A0ABT1JH04</accession>
<dbReference type="RefSeq" id="WP_026420460.1">
    <property type="nucleotide sequence ID" value="NZ_AUBJ02000001.1"/>
</dbReference>
<dbReference type="EMBL" id="AUBJ02000001">
    <property type="protein sequence ID" value="MCP2331061.1"/>
    <property type="molecule type" value="Genomic_DNA"/>
</dbReference>
<evidence type="ECO:0000259" key="1">
    <source>
        <dbReference type="Pfam" id="PF01764"/>
    </source>
</evidence>
<comment type="caution">
    <text evidence="2">The sequence shown here is derived from an EMBL/GenBank/DDBJ whole genome shotgun (WGS) entry which is preliminary data.</text>
</comment>
<dbReference type="InterPro" id="IPR029058">
    <property type="entry name" value="AB_hydrolase_fold"/>
</dbReference>
<dbReference type="CDD" id="cd00519">
    <property type="entry name" value="Lipase_3"/>
    <property type="match status" value="1"/>
</dbReference>
<dbReference type="SUPFAM" id="SSF53474">
    <property type="entry name" value="alpha/beta-Hydrolases"/>
    <property type="match status" value="1"/>
</dbReference>
<dbReference type="Gene3D" id="3.40.50.1820">
    <property type="entry name" value="alpha/beta hydrolase"/>
    <property type="match status" value="1"/>
</dbReference>
<dbReference type="PANTHER" id="PTHR46086:SF3">
    <property type="entry name" value="TRIACYLGLYCEROL LIPASE OBL1"/>
    <property type="match status" value="1"/>
</dbReference>
<feature type="domain" description="Fungal lipase-type" evidence="1">
    <location>
        <begin position="75"/>
        <end position="208"/>
    </location>
</feature>
<name>A0ABT1JH04_ACTCY</name>
<reference evidence="2 3" key="1">
    <citation type="submission" date="2013-07" db="EMBL/GenBank/DDBJ databases">
        <authorList>
            <consortium name="DOE Joint Genome Institute"/>
            <person name="Reeve W."/>
            <person name="Huntemann M."/>
            <person name="Han J."/>
            <person name="Chen A."/>
            <person name="Kyrpides N."/>
            <person name="Mavromatis K."/>
            <person name="Markowitz V."/>
            <person name="Palaniappan K."/>
            <person name="Ivanova N."/>
            <person name="Schaumberg A."/>
            <person name="Pati A."/>
            <person name="Liolios K."/>
            <person name="Nordberg H.P."/>
            <person name="Cantor M.N."/>
            <person name="Hua S.X."/>
            <person name="Woyke T."/>
        </authorList>
    </citation>
    <scope>NUCLEOTIDE SEQUENCE [LARGE SCALE GENOMIC DNA]</scope>
    <source>
        <strain evidence="2 3">DSM 43889</strain>
    </source>
</reference>
<sequence>MAITALDHHETGYRLEHAYWLARAAKLAYSDESAIREAVGEWGFDRFRFLEGTPVTPLPIDHTQAFVAASDSMIIVAFRGTEPTQIRDWLTDANAPAGPGPDRRGLVHLGFSQALASVHPALLATLEEFRDNDQTLWFTGHSLGGALAQLAAAWLYFEDPNLLADGIYTFGQPRTCDRELATAYDGAIRARTHRFVNNNDVVPELPPEPFYRHVERVRYFDSQGRLQERTTLLGGAVDRLRGHTADPLSPGADALRDHPINRYLECLEKNLA</sequence>
<keyword evidence="3" id="KW-1185">Reference proteome</keyword>
<evidence type="ECO:0000313" key="3">
    <source>
        <dbReference type="Proteomes" id="UP000791080"/>
    </source>
</evidence>
<dbReference type="InterPro" id="IPR002921">
    <property type="entry name" value="Fungal_lipase-type"/>
</dbReference>
<proteinExistence type="predicted"/>
<evidence type="ECO:0000313" key="2">
    <source>
        <dbReference type="EMBL" id="MCP2331061.1"/>
    </source>
</evidence>
<reference evidence="2 3" key="2">
    <citation type="submission" date="2022-06" db="EMBL/GenBank/DDBJ databases">
        <title>Genomic Encyclopedia of Type Strains, Phase I: the one thousand microbial genomes (KMG-I) project.</title>
        <authorList>
            <person name="Kyrpides N."/>
        </authorList>
    </citation>
    <scope>NUCLEOTIDE SEQUENCE [LARGE SCALE GENOMIC DNA]</scope>
    <source>
        <strain evidence="2 3">DSM 43889</strain>
    </source>
</reference>
<dbReference type="InterPro" id="IPR044819">
    <property type="entry name" value="OBL-like"/>
</dbReference>
<gene>
    <name evidence="2" type="ORF">G443_001331</name>
</gene>
<organism evidence="2 3">
    <name type="scientific">Actinoalloteichus caeruleus DSM 43889</name>
    <dbReference type="NCBI Taxonomy" id="1120930"/>
    <lineage>
        <taxon>Bacteria</taxon>
        <taxon>Bacillati</taxon>
        <taxon>Actinomycetota</taxon>
        <taxon>Actinomycetes</taxon>
        <taxon>Pseudonocardiales</taxon>
        <taxon>Pseudonocardiaceae</taxon>
        <taxon>Actinoalloteichus</taxon>
        <taxon>Actinoalloteichus cyanogriseus</taxon>
    </lineage>
</organism>
<dbReference type="PANTHER" id="PTHR46086">
    <property type="entry name" value="ALPHA/BETA-HYDROLASES SUPERFAMILY PROTEIN"/>
    <property type="match status" value="1"/>
</dbReference>
<dbReference type="Proteomes" id="UP000791080">
    <property type="component" value="Unassembled WGS sequence"/>
</dbReference>
<protein>
    <submittedName>
        <fullName evidence="2">Triacylglycerol lipase</fullName>
    </submittedName>
</protein>
<dbReference type="Pfam" id="PF01764">
    <property type="entry name" value="Lipase_3"/>
    <property type="match status" value="1"/>
</dbReference>